<protein>
    <recommendedName>
        <fullName evidence="2">PX domain-containing protein</fullName>
    </recommendedName>
</protein>
<evidence type="ECO:0000313" key="4">
    <source>
        <dbReference type="Proteomes" id="UP001165160"/>
    </source>
</evidence>
<organism evidence="3 4">
    <name type="scientific">Triparma verrucosa</name>
    <dbReference type="NCBI Taxonomy" id="1606542"/>
    <lineage>
        <taxon>Eukaryota</taxon>
        <taxon>Sar</taxon>
        <taxon>Stramenopiles</taxon>
        <taxon>Ochrophyta</taxon>
        <taxon>Bolidophyceae</taxon>
        <taxon>Parmales</taxon>
        <taxon>Triparmaceae</taxon>
        <taxon>Triparma</taxon>
    </lineage>
</organism>
<proteinExistence type="predicted"/>
<evidence type="ECO:0000256" key="1">
    <source>
        <dbReference type="SAM" id="MobiDB-lite"/>
    </source>
</evidence>
<dbReference type="Pfam" id="PF00787">
    <property type="entry name" value="PX"/>
    <property type="match status" value="1"/>
</dbReference>
<feature type="compositionally biased region" description="Polar residues" evidence="1">
    <location>
        <begin position="409"/>
        <end position="419"/>
    </location>
</feature>
<keyword evidence="4" id="KW-1185">Reference proteome</keyword>
<evidence type="ECO:0000259" key="2">
    <source>
        <dbReference type="PROSITE" id="PS50195"/>
    </source>
</evidence>
<dbReference type="CDD" id="cd06093">
    <property type="entry name" value="PX_domain"/>
    <property type="match status" value="1"/>
</dbReference>
<dbReference type="EMBL" id="BRXX01000309">
    <property type="protein sequence ID" value="GMI03930.1"/>
    <property type="molecule type" value="Genomic_DNA"/>
</dbReference>
<name>A0A9W7CDW6_9STRA</name>
<evidence type="ECO:0000313" key="3">
    <source>
        <dbReference type="EMBL" id="GMI03930.1"/>
    </source>
</evidence>
<feature type="domain" description="PX" evidence="2">
    <location>
        <begin position="70"/>
        <end position="189"/>
    </location>
</feature>
<accession>A0A9W7CDW6</accession>
<dbReference type="InterPro" id="IPR001683">
    <property type="entry name" value="PX_dom"/>
</dbReference>
<dbReference type="SUPFAM" id="SSF64268">
    <property type="entry name" value="PX domain"/>
    <property type="match status" value="1"/>
</dbReference>
<feature type="compositionally biased region" description="Basic and acidic residues" evidence="1">
    <location>
        <begin position="25"/>
        <end position="35"/>
    </location>
</feature>
<feature type="compositionally biased region" description="Polar residues" evidence="1">
    <location>
        <begin position="383"/>
        <end position="399"/>
    </location>
</feature>
<dbReference type="GO" id="GO:0035091">
    <property type="term" value="F:phosphatidylinositol binding"/>
    <property type="evidence" value="ECO:0007669"/>
    <property type="project" value="InterPro"/>
</dbReference>
<comment type="caution">
    <text evidence="3">The sequence shown here is derived from an EMBL/GenBank/DDBJ whole genome shotgun (WGS) entry which is preliminary data.</text>
</comment>
<dbReference type="Gene3D" id="3.30.1520.10">
    <property type="entry name" value="Phox-like domain"/>
    <property type="match status" value="1"/>
</dbReference>
<feature type="region of interest" description="Disordered" evidence="1">
    <location>
        <begin position="1"/>
        <end position="64"/>
    </location>
</feature>
<dbReference type="Proteomes" id="UP001165160">
    <property type="component" value="Unassembled WGS sequence"/>
</dbReference>
<sequence length="419" mass="47147">MSDFLQPTNPPPREPRLSRVSPTNFEKEYVERSEMLTDQSLSAGGEKSEKLDQTPSSAFRVPPPHSVDAGRIQLRISSTSLAGNGLRTHLVNKFELSYENYTWWIQKKHSDFEDLDSEVRRSTNDSNLLACLPRLPKRETVLTLFGSNHSNSIVKRCRKLCRYLRGLLCSNFNNLPYLKVFLKLKNKPLGGGSGDGHLSNFQGYLGGIVKEGSFEVCAGCSTLETVSYFKRRYAALSKAGLFMYRHHDDSAKDHVNSLPVDVFMNGVLHAEKIQAAKRRRGREDHAHWRVWVEDGQRFGKNGYVFRHGRRGSFSKVSNLVGEEVDSRWSIVCRGTERMCNDWLEAVSNVGVVLMSGEESVGFDEVAKIKDEIRRKMTLKDSTDSMTESLSGSSGTNSLVESESDEDSSRIGSPQISMEF</sequence>
<reference evidence="4" key="1">
    <citation type="journal article" date="2023" name="Commun. Biol.">
        <title>Genome analysis of Parmales, the sister group of diatoms, reveals the evolutionary specialization of diatoms from phago-mixotrophs to photoautotrophs.</title>
        <authorList>
            <person name="Ban H."/>
            <person name="Sato S."/>
            <person name="Yoshikawa S."/>
            <person name="Yamada K."/>
            <person name="Nakamura Y."/>
            <person name="Ichinomiya M."/>
            <person name="Sato N."/>
            <person name="Blanc-Mathieu R."/>
            <person name="Endo H."/>
            <person name="Kuwata A."/>
            <person name="Ogata H."/>
        </authorList>
    </citation>
    <scope>NUCLEOTIDE SEQUENCE [LARGE SCALE GENOMIC DNA]</scope>
    <source>
        <strain evidence="4">NIES 3699</strain>
    </source>
</reference>
<dbReference type="InterPro" id="IPR036871">
    <property type="entry name" value="PX_dom_sf"/>
</dbReference>
<gene>
    <name evidence="3" type="ORF">TrVE_jg8212</name>
</gene>
<dbReference type="PROSITE" id="PS50195">
    <property type="entry name" value="PX"/>
    <property type="match status" value="1"/>
</dbReference>
<dbReference type="AlphaFoldDB" id="A0A9W7CDW6"/>
<feature type="region of interest" description="Disordered" evidence="1">
    <location>
        <begin position="376"/>
        <end position="419"/>
    </location>
</feature>